<dbReference type="SUPFAM" id="SSF51735">
    <property type="entry name" value="NAD(P)-binding Rossmann-fold domains"/>
    <property type="match status" value="1"/>
</dbReference>
<dbReference type="InterPro" id="IPR006140">
    <property type="entry name" value="D-isomer_DH_NAD-bd"/>
</dbReference>
<evidence type="ECO:0000256" key="2">
    <source>
        <dbReference type="ARBA" id="ARBA00023027"/>
    </source>
</evidence>
<name>A0A927IJ69_9BACT</name>
<dbReference type="Pfam" id="PF02826">
    <property type="entry name" value="2-Hacid_dh_C"/>
    <property type="match status" value="1"/>
</dbReference>
<dbReference type="PANTHER" id="PTHR10996">
    <property type="entry name" value="2-HYDROXYACID DEHYDROGENASE-RELATED"/>
    <property type="match status" value="1"/>
</dbReference>
<evidence type="ECO:0000313" key="5">
    <source>
        <dbReference type="Proteomes" id="UP000622317"/>
    </source>
</evidence>
<dbReference type="AlphaFoldDB" id="A0A927IJ69"/>
<keyword evidence="2" id="KW-0520">NAD</keyword>
<comment type="caution">
    <text evidence="4">The sequence shown here is derived from an EMBL/GenBank/DDBJ whole genome shotgun (WGS) entry which is preliminary data.</text>
</comment>
<dbReference type="CDD" id="cd12167">
    <property type="entry name" value="2-Hacid_dh_8"/>
    <property type="match status" value="1"/>
</dbReference>
<dbReference type="GO" id="GO:0016618">
    <property type="term" value="F:hydroxypyruvate reductase [NAD(P)H] activity"/>
    <property type="evidence" value="ECO:0007669"/>
    <property type="project" value="TreeGrafter"/>
</dbReference>
<dbReference type="Gene3D" id="3.40.50.720">
    <property type="entry name" value="NAD(P)-binding Rossmann-like Domain"/>
    <property type="match status" value="2"/>
</dbReference>
<dbReference type="InterPro" id="IPR036291">
    <property type="entry name" value="NAD(P)-bd_dom_sf"/>
</dbReference>
<dbReference type="GO" id="GO:0005829">
    <property type="term" value="C:cytosol"/>
    <property type="evidence" value="ECO:0007669"/>
    <property type="project" value="TreeGrafter"/>
</dbReference>
<accession>A0A927IJ69</accession>
<dbReference type="InterPro" id="IPR050223">
    <property type="entry name" value="D-isomer_2-hydroxyacid_DH"/>
</dbReference>
<evidence type="ECO:0000259" key="3">
    <source>
        <dbReference type="Pfam" id="PF02826"/>
    </source>
</evidence>
<dbReference type="EMBL" id="JACYFG010000051">
    <property type="protein sequence ID" value="MBD5782026.1"/>
    <property type="molecule type" value="Genomic_DNA"/>
</dbReference>
<evidence type="ECO:0000313" key="4">
    <source>
        <dbReference type="EMBL" id="MBD5782026.1"/>
    </source>
</evidence>
<gene>
    <name evidence="4" type="ORF">IEN85_21180</name>
</gene>
<sequence>MNSTNLIVLKDRERDTFLKGGRLESLQALLEPCLLVDAETCSKKEWAELLAESNPEIIVGGWGMHPLPEDTMSALAPALRYLCYLPGSVRHLVSREQIDAGLLVTNWGNSISRTISECALLLTLSCMRRLTYWSHQMHDEGGWKDSSTVTLSLFERRVGLHGFGAIAKELVPLLRPFTSRISAYTEGMPDEVYQEFGVRKANSLQELFSQHDVVIELEALTPDRHQIIGEDLLRSIPEGGAFINVARGALVDEEALLRVVKSTELQVGLDVFAAEPLAADHPLRGCRNVTLLPHLSGPTTDRRCDAGDRALENLKRYRSGEALIAPITSEVYDRST</sequence>
<dbReference type="GO" id="GO:0030267">
    <property type="term" value="F:glyoxylate reductase (NADPH) activity"/>
    <property type="evidence" value="ECO:0007669"/>
    <property type="project" value="TreeGrafter"/>
</dbReference>
<dbReference type="RefSeq" id="WP_191619098.1">
    <property type="nucleotide sequence ID" value="NZ_JACYFG010000051.1"/>
</dbReference>
<keyword evidence="1" id="KW-0560">Oxidoreductase</keyword>
<evidence type="ECO:0000256" key="1">
    <source>
        <dbReference type="ARBA" id="ARBA00023002"/>
    </source>
</evidence>
<keyword evidence="5" id="KW-1185">Reference proteome</keyword>
<dbReference type="PANTHER" id="PTHR10996:SF178">
    <property type="entry name" value="2-HYDROXYACID DEHYDROGENASE YGL185C-RELATED"/>
    <property type="match status" value="1"/>
</dbReference>
<dbReference type="Proteomes" id="UP000622317">
    <property type="component" value="Unassembled WGS sequence"/>
</dbReference>
<protein>
    <submittedName>
        <fullName evidence="4">Hydroxyacid dehydrogenase</fullName>
    </submittedName>
</protein>
<feature type="domain" description="D-isomer specific 2-hydroxyacid dehydrogenase NAD-binding" evidence="3">
    <location>
        <begin position="122"/>
        <end position="296"/>
    </location>
</feature>
<organism evidence="4 5">
    <name type="scientific">Pelagicoccus enzymogenes</name>
    <dbReference type="NCBI Taxonomy" id="2773457"/>
    <lineage>
        <taxon>Bacteria</taxon>
        <taxon>Pseudomonadati</taxon>
        <taxon>Verrucomicrobiota</taxon>
        <taxon>Opitutia</taxon>
        <taxon>Puniceicoccales</taxon>
        <taxon>Pelagicoccaceae</taxon>
        <taxon>Pelagicoccus</taxon>
    </lineage>
</organism>
<dbReference type="GO" id="GO:0051287">
    <property type="term" value="F:NAD binding"/>
    <property type="evidence" value="ECO:0007669"/>
    <property type="project" value="InterPro"/>
</dbReference>
<proteinExistence type="predicted"/>
<reference evidence="4" key="1">
    <citation type="submission" date="2020-09" db="EMBL/GenBank/DDBJ databases">
        <title>Pelagicoccus enzymogenes sp. nov. with an EPS production, isolated from marine sediment.</title>
        <authorList>
            <person name="Feng X."/>
        </authorList>
    </citation>
    <scope>NUCLEOTIDE SEQUENCE</scope>
    <source>
        <strain evidence="4">NFK12</strain>
    </source>
</reference>